<keyword evidence="1" id="KW-0560">Oxidoreductase</keyword>
<keyword evidence="4" id="KW-1185">Reference proteome</keyword>
<dbReference type="GO" id="GO:0010181">
    <property type="term" value="F:FMN binding"/>
    <property type="evidence" value="ECO:0007669"/>
    <property type="project" value="InterPro"/>
</dbReference>
<dbReference type="Proteomes" id="UP000292445">
    <property type="component" value="Unassembled WGS sequence"/>
</dbReference>
<accession>A0A4V2F442</accession>
<dbReference type="RefSeq" id="WP_130357402.1">
    <property type="nucleotide sequence ID" value="NZ_SGXC01000001.1"/>
</dbReference>
<gene>
    <name evidence="3" type="ORF">EV675_2337</name>
</gene>
<dbReference type="GO" id="GO:0042602">
    <property type="term" value="F:riboflavin reductase (NADPH) activity"/>
    <property type="evidence" value="ECO:0007669"/>
    <property type="project" value="TreeGrafter"/>
</dbReference>
<comment type="caution">
    <text evidence="3">The sequence shown here is derived from an EMBL/GenBank/DDBJ whole genome shotgun (WGS) entry which is preliminary data.</text>
</comment>
<sequence length="175" mass="18588">MSCDANDFRSGMRRLAAGVTVITTCLEGQLTGMTATAVCSLSASPPRLLACVNLRGATYRFASASRRMAVNVLALHQEQVARDFSSADKCLDKLFADADWRDADGLPVLGNAAAVFECLVEQMLVMDTHAVLIGSVARVHVPDAAAPLLYVDGAYAAPVAPSFISTNDRVIRRTA</sequence>
<feature type="domain" description="Flavin reductase like" evidence="2">
    <location>
        <begin position="12"/>
        <end position="157"/>
    </location>
</feature>
<dbReference type="PANTHER" id="PTHR30466">
    <property type="entry name" value="FLAVIN REDUCTASE"/>
    <property type="match status" value="1"/>
</dbReference>
<dbReference type="Gene3D" id="2.30.110.10">
    <property type="entry name" value="Electron Transport, Fmn-binding Protein, Chain A"/>
    <property type="match status" value="1"/>
</dbReference>
<dbReference type="EMBL" id="SGXC01000001">
    <property type="protein sequence ID" value="RZS86297.1"/>
    <property type="molecule type" value="Genomic_DNA"/>
</dbReference>
<proteinExistence type="predicted"/>
<protein>
    <submittedName>
        <fullName evidence="3">Flavin reductase (NADH)/flavin reductase</fullName>
    </submittedName>
</protein>
<dbReference type="SMART" id="SM00903">
    <property type="entry name" value="Flavin_Reduct"/>
    <property type="match status" value="1"/>
</dbReference>
<evidence type="ECO:0000313" key="3">
    <source>
        <dbReference type="EMBL" id="RZS86297.1"/>
    </source>
</evidence>
<organism evidence="3 4">
    <name type="scientific">Pigmentiphaga kullae</name>
    <dbReference type="NCBI Taxonomy" id="151784"/>
    <lineage>
        <taxon>Bacteria</taxon>
        <taxon>Pseudomonadati</taxon>
        <taxon>Pseudomonadota</taxon>
        <taxon>Betaproteobacteria</taxon>
        <taxon>Burkholderiales</taxon>
        <taxon>Alcaligenaceae</taxon>
        <taxon>Pigmentiphaga</taxon>
    </lineage>
</organism>
<dbReference type="InterPro" id="IPR012349">
    <property type="entry name" value="Split_barrel_FMN-bd"/>
</dbReference>
<dbReference type="OrthoDB" id="8525727at2"/>
<reference evidence="3 4" key="1">
    <citation type="submission" date="2019-02" db="EMBL/GenBank/DDBJ databases">
        <title>Genomic Encyclopedia of Type Strains, Phase IV (KMG-IV): sequencing the most valuable type-strain genomes for metagenomic binning, comparative biology and taxonomic classification.</title>
        <authorList>
            <person name="Goeker M."/>
        </authorList>
    </citation>
    <scope>NUCLEOTIDE SEQUENCE [LARGE SCALE GENOMIC DNA]</scope>
    <source>
        <strain evidence="3 4">K24</strain>
    </source>
</reference>
<dbReference type="SUPFAM" id="SSF50475">
    <property type="entry name" value="FMN-binding split barrel"/>
    <property type="match status" value="1"/>
</dbReference>
<dbReference type="PANTHER" id="PTHR30466:SF1">
    <property type="entry name" value="FMN REDUCTASE (NADH) RUTF"/>
    <property type="match status" value="1"/>
</dbReference>
<dbReference type="InterPro" id="IPR002563">
    <property type="entry name" value="Flavin_Rdtase-like_dom"/>
</dbReference>
<evidence type="ECO:0000256" key="1">
    <source>
        <dbReference type="ARBA" id="ARBA00023002"/>
    </source>
</evidence>
<name>A0A4V2F442_9BURK</name>
<dbReference type="Pfam" id="PF01613">
    <property type="entry name" value="Flavin_Reduct"/>
    <property type="match status" value="1"/>
</dbReference>
<evidence type="ECO:0000313" key="4">
    <source>
        <dbReference type="Proteomes" id="UP000292445"/>
    </source>
</evidence>
<dbReference type="AlphaFoldDB" id="A0A4V2F442"/>
<evidence type="ECO:0000259" key="2">
    <source>
        <dbReference type="SMART" id="SM00903"/>
    </source>
</evidence>
<dbReference type="InterPro" id="IPR050268">
    <property type="entry name" value="NADH-dep_flavin_reductase"/>
</dbReference>